<comment type="caution">
    <text evidence="1">The sequence shown here is derived from an EMBL/GenBank/DDBJ whole genome shotgun (WGS) entry which is preliminary data.</text>
</comment>
<organism evidence="1 2">
    <name type="scientific">Skermanella aerolata</name>
    <dbReference type="NCBI Taxonomy" id="393310"/>
    <lineage>
        <taxon>Bacteria</taxon>
        <taxon>Pseudomonadati</taxon>
        <taxon>Pseudomonadota</taxon>
        <taxon>Alphaproteobacteria</taxon>
        <taxon>Rhodospirillales</taxon>
        <taxon>Azospirillaceae</taxon>
        <taxon>Skermanella</taxon>
    </lineage>
</organism>
<keyword evidence="2" id="KW-1185">Reference proteome</keyword>
<gene>
    <name evidence="1" type="ORF">SAE02_06890</name>
</gene>
<evidence type="ECO:0000313" key="2">
    <source>
        <dbReference type="Proteomes" id="UP000321523"/>
    </source>
</evidence>
<sequence>MIRAVTVFLAGALVLPLAGCQAPVHMFNMIVPAEAPIEGSAGKELSVEVGSAEGGEASGFLNDIRISDLDLREAIINSLAVRGALARGQPDFRIDAEVILGSTGTQEILMGLNVTTTVDMRWLVTEPASGDRVFSRTLTSTGTASSSEYFNPTERIQVATERAIQENIRMLIATLYSLKR</sequence>
<protein>
    <recommendedName>
        <fullName evidence="3">Lipoprotein</fullName>
    </recommendedName>
</protein>
<dbReference type="Proteomes" id="UP000321523">
    <property type="component" value="Unassembled WGS sequence"/>
</dbReference>
<accession>A0A512DJ95</accession>
<dbReference type="EMBL" id="BJYZ01000002">
    <property type="protein sequence ID" value="GEO36541.1"/>
    <property type="molecule type" value="Genomic_DNA"/>
</dbReference>
<reference evidence="1 2" key="1">
    <citation type="submission" date="2019-07" db="EMBL/GenBank/DDBJ databases">
        <title>Whole genome shotgun sequence of Skermanella aerolata NBRC 106429.</title>
        <authorList>
            <person name="Hosoyama A."/>
            <person name="Uohara A."/>
            <person name="Ohji S."/>
            <person name="Ichikawa N."/>
        </authorList>
    </citation>
    <scope>NUCLEOTIDE SEQUENCE [LARGE SCALE GENOMIC DNA]</scope>
    <source>
        <strain evidence="1 2">NBRC 106429</strain>
    </source>
</reference>
<dbReference type="AlphaFoldDB" id="A0A512DJ95"/>
<evidence type="ECO:0008006" key="3">
    <source>
        <dbReference type="Google" id="ProtNLM"/>
    </source>
</evidence>
<proteinExistence type="predicted"/>
<evidence type="ECO:0000313" key="1">
    <source>
        <dbReference type="EMBL" id="GEO36541.1"/>
    </source>
</evidence>
<name>A0A512DJ95_9PROT</name>